<dbReference type="AlphaFoldDB" id="A0A9D4GPC8"/>
<dbReference type="EMBL" id="JAIWYP010000005">
    <property type="protein sequence ID" value="KAH3820527.1"/>
    <property type="molecule type" value="Genomic_DNA"/>
</dbReference>
<sequence length="91" mass="10460">MKRVKNEAGRRRRQPDYVGKQATKSTTARATKEQDFKTLEGLPIPCKPKCRRATAAANKDPFTTTSKPIHIIRIVCNKLRPSIFKYIRHSH</sequence>
<dbReference type="Proteomes" id="UP000828390">
    <property type="component" value="Unassembled WGS sequence"/>
</dbReference>
<organism evidence="2 3">
    <name type="scientific">Dreissena polymorpha</name>
    <name type="common">Zebra mussel</name>
    <name type="synonym">Mytilus polymorpha</name>
    <dbReference type="NCBI Taxonomy" id="45954"/>
    <lineage>
        <taxon>Eukaryota</taxon>
        <taxon>Metazoa</taxon>
        <taxon>Spiralia</taxon>
        <taxon>Lophotrochozoa</taxon>
        <taxon>Mollusca</taxon>
        <taxon>Bivalvia</taxon>
        <taxon>Autobranchia</taxon>
        <taxon>Heteroconchia</taxon>
        <taxon>Euheterodonta</taxon>
        <taxon>Imparidentia</taxon>
        <taxon>Neoheterodontei</taxon>
        <taxon>Myida</taxon>
        <taxon>Dreissenoidea</taxon>
        <taxon>Dreissenidae</taxon>
        <taxon>Dreissena</taxon>
    </lineage>
</organism>
<evidence type="ECO:0000256" key="1">
    <source>
        <dbReference type="SAM" id="MobiDB-lite"/>
    </source>
</evidence>
<reference evidence="2" key="2">
    <citation type="submission" date="2020-11" db="EMBL/GenBank/DDBJ databases">
        <authorList>
            <person name="McCartney M.A."/>
            <person name="Auch B."/>
            <person name="Kono T."/>
            <person name="Mallez S."/>
            <person name="Becker A."/>
            <person name="Gohl D.M."/>
            <person name="Silverstein K.A.T."/>
            <person name="Koren S."/>
            <person name="Bechman K.B."/>
            <person name="Herman A."/>
            <person name="Abrahante J.E."/>
            <person name="Garbe J."/>
        </authorList>
    </citation>
    <scope>NUCLEOTIDE SEQUENCE</scope>
    <source>
        <strain evidence="2">Duluth1</strain>
        <tissue evidence="2">Whole animal</tissue>
    </source>
</reference>
<keyword evidence="3" id="KW-1185">Reference proteome</keyword>
<evidence type="ECO:0000313" key="2">
    <source>
        <dbReference type="EMBL" id="KAH3820527.1"/>
    </source>
</evidence>
<accession>A0A9D4GPC8</accession>
<reference evidence="2" key="1">
    <citation type="journal article" date="2019" name="bioRxiv">
        <title>The Genome of the Zebra Mussel, Dreissena polymorpha: A Resource for Invasive Species Research.</title>
        <authorList>
            <person name="McCartney M.A."/>
            <person name="Auch B."/>
            <person name="Kono T."/>
            <person name="Mallez S."/>
            <person name="Zhang Y."/>
            <person name="Obille A."/>
            <person name="Becker A."/>
            <person name="Abrahante J.E."/>
            <person name="Garbe J."/>
            <person name="Badalamenti J.P."/>
            <person name="Herman A."/>
            <person name="Mangelson H."/>
            <person name="Liachko I."/>
            <person name="Sullivan S."/>
            <person name="Sone E.D."/>
            <person name="Koren S."/>
            <person name="Silverstein K.A.T."/>
            <person name="Beckman K.B."/>
            <person name="Gohl D.M."/>
        </authorList>
    </citation>
    <scope>NUCLEOTIDE SEQUENCE</scope>
    <source>
        <strain evidence="2">Duluth1</strain>
        <tissue evidence="2">Whole animal</tissue>
    </source>
</reference>
<comment type="caution">
    <text evidence="2">The sequence shown here is derived from an EMBL/GenBank/DDBJ whole genome shotgun (WGS) entry which is preliminary data.</text>
</comment>
<evidence type="ECO:0000313" key="3">
    <source>
        <dbReference type="Proteomes" id="UP000828390"/>
    </source>
</evidence>
<protein>
    <submittedName>
        <fullName evidence="2">Uncharacterized protein</fullName>
    </submittedName>
</protein>
<name>A0A9D4GPC8_DREPO</name>
<gene>
    <name evidence="2" type="ORF">DPMN_122271</name>
</gene>
<proteinExistence type="predicted"/>
<feature type="region of interest" description="Disordered" evidence="1">
    <location>
        <begin position="1"/>
        <end position="34"/>
    </location>
</feature>